<evidence type="ECO:0000256" key="4">
    <source>
        <dbReference type="ARBA" id="ARBA00022989"/>
    </source>
</evidence>
<gene>
    <name evidence="8" type="ORF">FW778_09080</name>
</gene>
<dbReference type="GO" id="GO:0005886">
    <property type="term" value="C:plasma membrane"/>
    <property type="evidence" value="ECO:0007669"/>
    <property type="project" value="UniProtKB-SubCell"/>
</dbReference>
<comment type="subcellular location">
    <subcellularLocation>
        <location evidence="1">Cell membrane</location>
        <topology evidence="1">Multi-pass membrane protein</topology>
    </subcellularLocation>
</comment>
<dbReference type="PANTHER" id="PTHR42770">
    <property type="entry name" value="AMINO ACID TRANSPORTER-RELATED"/>
    <property type="match status" value="1"/>
</dbReference>
<evidence type="ECO:0000256" key="6">
    <source>
        <dbReference type="SAM" id="MobiDB-lite"/>
    </source>
</evidence>
<feature type="transmembrane region" description="Helical" evidence="7">
    <location>
        <begin position="289"/>
        <end position="310"/>
    </location>
</feature>
<dbReference type="Gene3D" id="1.20.1740.10">
    <property type="entry name" value="Amino acid/polyamine transporter I"/>
    <property type="match status" value="1"/>
</dbReference>
<dbReference type="PANTHER" id="PTHR42770:SF7">
    <property type="entry name" value="MEMBRANE PROTEIN"/>
    <property type="match status" value="1"/>
</dbReference>
<keyword evidence="4 7" id="KW-1133">Transmembrane helix</keyword>
<dbReference type="InterPro" id="IPR002293">
    <property type="entry name" value="AA/rel_permease1"/>
</dbReference>
<feature type="transmembrane region" description="Helical" evidence="7">
    <location>
        <begin position="247"/>
        <end position="269"/>
    </location>
</feature>
<feature type="transmembrane region" description="Helical" evidence="7">
    <location>
        <begin position="341"/>
        <end position="361"/>
    </location>
</feature>
<keyword evidence="3 7" id="KW-0812">Transmembrane</keyword>
<evidence type="ECO:0000256" key="5">
    <source>
        <dbReference type="ARBA" id="ARBA00023136"/>
    </source>
</evidence>
<dbReference type="Proteomes" id="UP000326903">
    <property type="component" value="Unassembled WGS sequence"/>
</dbReference>
<sequence length="459" mass="49116">MIALENPGNPINKEINSDNATSNQGEGLKREVGVWGIFINVINNTIGSGIFLLPAIVAGALGNASIFAYIACGLLFLLVMLCYAEISSQVTCSGGSYAYIEKAFGPYAGFISNTLFWFGVGVFVTAALVNGFTDILSVAFPIFNIPFYRAMLFLVLIGFSAYINIRGVKQGMKLIKLVTLIKLVPLFLLVVIGFWGSKLSNLRMDHLPSFQNLGEVSLVLFFAFAGGETALNIGGEMKNPSRTAPLGILYGMVATIVIFCFVQLAAQGVLGSDLANYKEAPLAEVADKAIGPIGHTIVIVASLVAIFGILNSLPLAFPRVMLAGAEDKLLPGYLAKIHPRFATPANAIITFSVIAFFVAVSGGFRQLAIIVSASLLLLYVGVVLATIKFRLKKKVDRPGTFKIPGGLIIPITALVALGCFIMQLQAKEIIGITVFIGVLSIIYFIRIIAVRKPITQPQN</sequence>
<dbReference type="RefSeq" id="WP_150414280.1">
    <property type="nucleotide sequence ID" value="NZ_VYQF01000001.1"/>
</dbReference>
<evidence type="ECO:0000256" key="3">
    <source>
        <dbReference type="ARBA" id="ARBA00022692"/>
    </source>
</evidence>
<evidence type="ECO:0000256" key="7">
    <source>
        <dbReference type="SAM" id="Phobius"/>
    </source>
</evidence>
<feature type="transmembrane region" description="Helical" evidence="7">
    <location>
        <begin position="403"/>
        <end position="423"/>
    </location>
</feature>
<evidence type="ECO:0000256" key="1">
    <source>
        <dbReference type="ARBA" id="ARBA00004651"/>
    </source>
</evidence>
<dbReference type="Pfam" id="PF13520">
    <property type="entry name" value="AA_permease_2"/>
    <property type="match status" value="1"/>
</dbReference>
<protein>
    <submittedName>
        <fullName evidence="8">Amino acid permease</fullName>
    </submittedName>
</protein>
<proteinExistence type="predicted"/>
<dbReference type="AlphaFoldDB" id="A0A5J5IN43"/>
<keyword evidence="2" id="KW-1003">Cell membrane</keyword>
<reference evidence="8 9" key="1">
    <citation type="submission" date="2019-09" db="EMBL/GenBank/DDBJ databases">
        <title>Draft genome sequence of Ginsengibacter sp. BR5-29.</title>
        <authorList>
            <person name="Im W.-T."/>
        </authorList>
    </citation>
    <scope>NUCLEOTIDE SEQUENCE [LARGE SCALE GENOMIC DNA]</scope>
    <source>
        <strain evidence="8 9">BR5-29</strain>
    </source>
</reference>
<keyword evidence="5 7" id="KW-0472">Membrane</keyword>
<name>A0A5J5IN43_9BACT</name>
<feature type="transmembrane region" description="Helical" evidence="7">
    <location>
        <begin position="107"/>
        <end position="127"/>
    </location>
</feature>
<dbReference type="EMBL" id="VYQF01000001">
    <property type="protein sequence ID" value="KAA9042151.1"/>
    <property type="molecule type" value="Genomic_DNA"/>
</dbReference>
<evidence type="ECO:0000313" key="8">
    <source>
        <dbReference type="EMBL" id="KAA9042151.1"/>
    </source>
</evidence>
<evidence type="ECO:0000313" key="9">
    <source>
        <dbReference type="Proteomes" id="UP000326903"/>
    </source>
</evidence>
<feature type="transmembrane region" description="Helical" evidence="7">
    <location>
        <begin position="429"/>
        <end position="449"/>
    </location>
</feature>
<evidence type="ECO:0000256" key="2">
    <source>
        <dbReference type="ARBA" id="ARBA00022475"/>
    </source>
</evidence>
<feature type="transmembrane region" description="Helical" evidence="7">
    <location>
        <begin position="367"/>
        <end position="391"/>
    </location>
</feature>
<dbReference type="InterPro" id="IPR050367">
    <property type="entry name" value="APC_superfamily"/>
</dbReference>
<dbReference type="GO" id="GO:0022857">
    <property type="term" value="F:transmembrane transporter activity"/>
    <property type="evidence" value="ECO:0007669"/>
    <property type="project" value="InterPro"/>
</dbReference>
<feature type="transmembrane region" description="Helical" evidence="7">
    <location>
        <begin position="147"/>
        <end position="165"/>
    </location>
</feature>
<accession>A0A5J5IN43</accession>
<feature type="region of interest" description="Disordered" evidence="6">
    <location>
        <begin position="1"/>
        <end position="23"/>
    </location>
</feature>
<dbReference type="PIRSF" id="PIRSF006060">
    <property type="entry name" value="AA_transporter"/>
    <property type="match status" value="1"/>
</dbReference>
<feature type="transmembrane region" description="Helical" evidence="7">
    <location>
        <begin position="32"/>
        <end position="60"/>
    </location>
</feature>
<feature type="transmembrane region" description="Helical" evidence="7">
    <location>
        <begin position="66"/>
        <end position="86"/>
    </location>
</feature>
<comment type="caution">
    <text evidence="8">The sequence shown here is derived from an EMBL/GenBank/DDBJ whole genome shotgun (WGS) entry which is preliminary data.</text>
</comment>
<feature type="transmembrane region" description="Helical" evidence="7">
    <location>
        <begin position="177"/>
        <end position="196"/>
    </location>
</feature>
<feature type="transmembrane region" description="Helical" evidence="7">
    <location>
        <begin position="216"/>
        <end position="235"/>
    </location>
</feature>
<organism evidence="8 9">
    <name type="scientific">Ginsengibacter hankyongi</name>
    <dbReference type="NCBI Taxonomy" id="2607284"/>
    <lineage>
        <taxon>Bacteria</taxon>
        <taxon>Pseudomonadati</taxon>
        <taxon>Bacteroidota</taxon>
        <taxon>Chitinophagia</taxon>
        <taxon>Chitinophagales</taxon>
        <taxon>Chitinophagaceae</taxon>
        <taxon>Ginsengibacter</taxon>
    </lineage>
</organism>
<keyword evidence="9" id="KW-1185">Reference proteome</keyword>